<accession>A0A0Y9Y4S0</accession>
<name>A0A0Y9Y4S0_PLABE</name>
<gene>
    <name evidence="3" type="ORF">PBK173_000312200</name>
</gene>
<evidence type="ECO:0000259" key="2">
    <source>
        <dbReference type="Pfam" id="PF12319"/>
    </source>
</evidence>
<organism evidence="3 4">
    <name type="scientific">Plasmodium berghei</name>
    <dbReference type="NCBI Taxonomy" id="5821"/>
    <lineage>
        <taxon>Eukaryota</taxon>
        <taxon>Sar</taxon>
        <taxon>Alveolata</taxon>
        <taxon>Apicomplexa</taxon>
        <taxon>Aconoidasida</taxon>
        <taxon>Haemosporida</taxon>
        <taxon>Plasmodiidae</taxon>
        <taxon>Plasmodium</taxon>
        <taxon>Plasmodium (Vinckeia)</taxon>
    </lineage>
</organism>
<sequence>METVNTVEDLNTLNVGTMYGENVDSQILFSDNIKTNDLDIQNVPNVANNTNELLGSEAVVETLSDQLDESLINSDGVIANEILVGNAEILSQIIKIYSKMTVIKMNSIISKFVDAIKPIMHYPLAHNAIAYSKGITGKLENSRMLLLKYKEELENLQILQRLREHTMNMHIWDHPFQLAMIAFTALIISLLLPRMLKRINNNIKFRITGANEEHKNISEKNVDNIEESEKCKEELWESWKSELDYNFEEFNSKLEDDTKKRIELKGKEWNEWKENHENKWMHYNENLERAYKKNILTESSGFDDEQWAEWVKKEVEKSMNLEFKNWLLKNKYNMDKWAMHEWDHWKNNILDEWVSSDWKHRENKYWKNWKYINKWFIKLYKSKFEKLKKWENTLDRETHEWDEWIEIKDYFFMNKKSNEWAKFENDTTQDYEEWRNEFIDKLIKEKKWNVWKHEKENYKPQKRKLKEKEKKTNEQKSDLNNSSSKKPNSPNTESNAFNFVSNFFKQWNTPIFNFKPEYGSRNNFNTTNRYFMEFNRNENNWNTHNNDCNLLNKACNFWKNINGFTASLNDNWNHRDFRNTDLNTSNRWNWKWNNRNELPKSSYGIRKRLNAQNIDYNPMVDILKYMDTQSNDYNLPNINWNH</sequence>
<dbReference type="Pfam" id="PF12319">
    <property type="entry name" value="TryThrA_C"/>
    <property type="match status" value="1"/>
</dbReference>
<dbReference type="EMBL" id="LT160031">
    <property type="protein sequence ID" value="CXI70139.1"/>
    <property type="molecule type" value="Genomic_DNA"/>
</dbReference>
<proteinExistence type="predicted"/>
<evidence type="ECO:0000313" key="3">
    <source>
        <dbReference type="EMBL" id="CXI70139.1"/>
    </source>
</evidence>
<dbReference type="AlphaFoldDB" id="A0A0Y9Y4S0"/>
<feature type="compositionally biased region" description="Basic and acidic residues" evidence="1">
    <location>
        <begin position="466"/>
        <end position="477"/>
    </location>
</feature>
<evidence type="ECO:0000313" key="4">
    <source>
        <dbReference type="Proteomes" id="UP000069549"/>
    </source>
</evidence>
<evidence type="ECO:0000256" key="1">
    <source>
        <dbReference type="SAM" id="MobiDB-lite"/>
    </source>
</evidence>
<feature type="compositionally biased region" description="Low complexity" evidence="1">
    <location>
        <begin position="480"/>
        <end position="491"/>
    </location>
</feature>
<dbReference type="InterPro" id="IPR022089">
    <property type="entry name" value="Plasmodium-antigen_C"/>
</dbReference>
<dbReference type="VEuPathDB" id="PlasmoDB:PBANKA_1146000"/>
<protein>
    <recommendedName>
        <fullName evidence="2">Tryptophan/threonine-rich plasmodium antigen C-terminal domain-containing protein</fullName>
    </recommendedName>
</protein>
<reference evidence="3 4" key="1">
    <citation type="submission" date="2016-02" db="EMBL/GenBank/DDBJ databases">
        <authorList>
            <consortium name="Pathogen Informatics"/>
        </authorList>
    </citation>
    <scope>NUCLEOTIDE SEQUENCE [LARGE SCALE GENOMIC DNA]</scope>
    <source>
        <strain evidence="3 4">K173</strain>
    </source>
</reference>
<dbReference type="Proteomes" id="UP000069549">
    <property type="component" value="Chromosome 11"/>
</dbReference>
<feature type="region of interest" description="Disordered" evidence="1">
    <location>
        <begin position="459"/>
        <end position="492"/>
    </location>
</feature>
<feature type="domain" description="Tryptophan/threonine-rich plasmodium antigen C-terminal" evidence="2">
    <location>
        <begin position="236"/>
        <end position="451"/>
    </location>
</feature>